<name>A0A653AC64_UNCDX</name>
<accession>A0A653AC64</accession>
<proteinExistence type="predicted"/>
<sequence length="87" mass="10004">MQFLRSSLLGFLGAIPVFFTFREAFAQAKGYSDWHTGPWMMDVWAWTCDGKVPGSKIRLREGDYDPDRAGKISHRKIHYPLARRSGL</sequence>
<reference evidence="1" key="1">
    <citation type="submission" date="2018-07" db="EMBL/GenBank/DDBJ databases">
        <authorList>
            <consortium name="Genoscope - CEA"/>
            <person name="William W."/>
        </authorList>
    </citation>
    <scope>NUCLEOTIDE SEQUENCE</scope>
    <source>
        <strain evidence="1">IK1</strain>
    </source>
</reference>
<organism evidence="1">
    <name type="scientific">Uncultured Desulfatiglans sp</name>
    <dbReference type="NCBI Taxonomy" id="1748965"/>
    <lineage>
        <taxon>Bacteria</taxon>
        <taxon>Pseudomonadati</taxon>
        <taxon>Thermodesulfobacteriota</taxon>
        <taxon>Desulfobacteria</taxon>
        <taxon>Desulfatiglandales</taxon>
        <taxon>Desulfatiglandaceae</taxon>
        <taxon>Desulfatiglans</taxon>
        <taxon>environmental samples</taxon>
    </lineage>
</organism>
<evidence type="ECO:0000313" key="1">
    <source>
        <dbReference type="EMBL" id="VBB45499.1"/>
    </source>
</evidence>
<protein>
    <submittedName>
        <fullName evidence="1">Uncharacterized protein</fullName>
    </submittedName>
</protein>
<dbReference type="EMBL" id="UPXX01000029">
    <property type="protein sequence ID" value="VBB45499.1"/>
    <property type="molecule type" value="Genomic_DNA"/>
</dbReference>
<dbReference type="AlphaFoldDB" id="A0A653AC64"/>
<gene>
    <name evidence="1" type="ORF">TRIP_B350450</name>
</gene>